<evidence type="ECO:0000313" key="10">
    <source>
        <dbReference type="Proteomes" id="UP000256763"/>
    </source>
</evidence>
<dbReference type="GO" id="GO:0017057">
    <property type="term" value="F:6-phosphogluconolactonase activity"/>
    <property type="evidence" value="ECO:0007669"/>
    <property type="project" value="UniProtKB-UniRule"/>
</dbReference>
<keyword evidence="10" id="KW-1185">Reference proteome</keyword>
<evidence type="ECO:0000256" key="6">
    <source>
        <dbReference type="ARBA" id="ARBA00020337"/>
    </source>
</evidence>
<comment type="similarity">
    <text evidence="4 7">Belongs to the glucosamine/galactosamine-6-phosphate isomerase family. 6-phosphogluconolactonase subfamily.</text>
</comment>
<dbReference type="InterPro" id="IPR039104">
    <property type="entry name" value="6PGL"/>
</dbReference>
<comment type="caution">
    <text evidence="9">The sequence shown here is derived from an EMBL/GenBank/DDBJ whole genome shotgun (WGS) entry which is preliminary data.</text>
</comment>
<dbReference type="Gene3D" id="3.40.50.1360">
    <property type="match status" value="1"/>
</dbReference>
<evidence type="ECO:0000259" key="8">
    <source>
        <dbReference type="Pfam" id="PF01182"/>
    </source>
</evidence>
<evidence type="ECO:0000313" key="9">
    <source>
        <dbReference type="EMBL" id="RFA32434.1"/>
    </source>
</evidence>
<evidence type="ECO:0000256" key="1">
    <source>
        <dbReference type="ARBA" id="ARBA00000832"/>
    </source>
</evidence>
<dbReference type="InterPro" id="IPR006148">
    <property type="entry name" value="Glc/Gal-6P_isomerase"/>
</dbReference>
<protein>
    <recommendedName>
        <fullName evidence="6 7">6-phosphogluconolactonase</fullName>
        <shortName evidence="7">6PGL</shortName>
        <ecNumber evidence="5 7">3.1.1.31</ecNumber>
    </recommendedName>
</protein>
<dbReference type="PANTHER" id="PTHR11054:SF0">
    <property type="entry name" value="6-PHOSPHOGLUCONOLACTONASE"/>
    <property type="match status" value="1"/>
</dbReference>
<comment type="pathway">
    <text evidence="3 7">Carbohydrate degradation; pentose phosphate pathway; D-ribulose 5-phosphate from D-glucose 6-phosphate (oxidative stage): step 2/3.</text>
</comment>
<dbReference type="Proteomes" id="UP000256763">
    <property type="component" value="Unassembled WGS sequence"/>
</dbReference>
<dbReference type="AlphaFoldDB" id="A0A3E0WHQ2"/>
<dbReference type="NCBIfam" id="TIGR01198">
    <property type="entry name" value="pgl"/>
    <property type="match status" value="1"/>
</dbReference>
<proteinExistence type="inferred from homology"/>
<feature type="domain" description="Glucosamine/galactosamine-6-phosphate isomerase" evidence="8">
    <location>
        <begin position="5"/>
        <end position="216"/>
    </location>
</feature>
<dbReference type="EMBL" id="NFZW01000029">
    <property type="protein sequence ID" value="RFA32434.1"/>
    <property type="molecule type" value="Genomic_DNA"/>
</dbReference>
<dbReference type="Pfam" id="PF01182">
    <property type="entry name" value="Glucosamine_iso"/>
    <property type="match status" value="1"/>
</dbReference>
<comment type="catalytic activity">
    <reaction evidence="1 7">
        <text>6-phospho-D-glucono-1,5-lactone + H2O = 6-phospho-D-gluconate + H(+)</text>
        <dbReference type="Rhea" id="RHEA:12556"/>
        <dbReference type="ChEBI" id="CHEBI:15377"/>
        <dbReference type="ChEBI" id="CHEBI:15378"/>
        <dbReference type="ChEBI" id="CHEBI:57955"/>
        <dbReference type="ChEBI" id="CHEBI:58759"/>
        <dbReference type="EC" id="3.1.1.31"/>
    </reaction>
</comment>
<keyword evidence="7" id="KW-0378">Hydrolase</keyword>
<evidence type="ECO:0000256" key="2">
    <source>
        <dbReference type="ARBA" id="ARBA00002681"/>
    </source>
</evidence>
<dbReference type="OrthoDB" id="9810967at2"/>
<evidence type="ECO:0000256" key="4">
    <source>
        <dbReference type="ARBA" id="ARBA00010662"/>
    </source>
</evidence>
<dbReference type="EC" id="3.1.1.31" evidence="5 7"/>
<evidence type="ECO:0000256" key="5">
    <source>
        <dbReference type="ARBA" id="ARBA00013198"/>
    </source>
</evidence>
<evidence type="ECO:0000256" key="3">
    <source>
        <dbReference type="ARBA" id="ARBA00004961"/>
    </source>
</evidence>
<dbReference type="InterPro" id="IPR037171">
    <property type="entry name" value="NagB/RpiA_transferase-like"/>
</dbReference>
<dbReference type="GO" id="GO:0005975">
    <property type="term" value="P:carbohydrate metabolic process"/>
    <property type="evidence" value="ECO:0007669"/>
    <property type="project" value="UniProtKB-UniRule"/>
</dbReference>
<accession>A0A3E0WHQ2</accession>
<reference evidence="10" key="1">
    <citation type="submission" date="2017-05" db="EMBL/GenBank/DDBJ databases">
        <authorList>
            <person name="Sharma S."/>
            <person name="Sidhu C."/>
            <person name="Pinnaka A.K."/>
        </authorList>
    </citation>
    <scope>NUCLEOTIDE SEQUENCE [LARGE SCALE GENOMIC DNA]</scope>
    <source>
        <strain evidence="10">AK93</strain>
    </source>
</reference>
<dbReference type="GO" id="GO:0006098">
    <property type="term" value="P:pentose-phosphate shunt"/>
    <property type="evidence" value="ECO:0007669"/>
    <property type="project" value="UniProtKB-UniPathway"/>
</dbReference>
<name>A0A3E0WHQ2_9GAMM</name>
<gene>
    <name evidence="7" type="primary">pgl</name>
    <name evidence="9" type="ORF">CAL65_19695</name>
</gene>
<evidence type="ECO:0000256" key="7">
    <source>
        <dbReference type="RuleBase" id="RU365095"/>
    </source>
</evidence>
<dbReference type="SUPFAM" id="SSF100950">
    <property type="entry name" value="NagB/RpiA/CoA transferase-like"/>
    <property type="match status" value="1"/>
</dbReference>
<organism evidence="9 10">
    <name type="scientific">Alkalilimnicola ehrlichii</name>
    <dbReference type="NCBI Taxonomy" id="351052"/>
    <lineage>
        <taxon>Bacteria</taxon>
        <taxon>Pseudomonadati</taxon>
        <taxon>Pseudomonadota</taxon>
        <taxon>Gammaproteobacteria</taxon>
        <taxon>Chromatiales</taxon>
        <taxon>Ectothiorhodospiraceae</taxon>
        <taxon>Alkalilimnicola</taxon>
    </lineage>
</organism>
<dbReference type="PANTHER" id="PTHR11054">
    <property type="entry name" value="6-PHOSPHOGLUCONOLACTONASE"/>
    <property type="match status" value="1"/>
</dbReference>
<dbReference type="CDD" id="cd01400">
    <property type="entry name" value="6PGL"/>
    <property type="match status" value="1"/>
</dbReference>
<dbReference type="UniPathway" id="UPA00115">
    <property type="reaction ID" value="UER00409"/>
</dbReference>
<comment type="function">
    <text evidence="2 7">Hydrolysis of 6-phosphogluconolactone to 6-phosphogluconate.</text>
</comment>
<dbReference type="InterPro" id="IPR005900">
    <property type="entry name" value="6-phosphogluconolactonase_DevB"/>
</dbReference>
<sequence>MRYSDRDELAVALANTLATTLRSALAARPRASLVVSGGSTPVPLFRALRKLDLEWARVDVTLADERWVAPEHPDSNERLIRTELLQEQASAARFVPLRTPEATPEEGTKTCETAQEMIERPFDAVILGMGDDGHTASLFPLTPTLDEGLSLTTVACCLPCRPTTAPHPRMTLTLRALLNTRNLILHIAGESKLATLQQALHEADTRTMPVRALFTQDQVSVNVYWAP</sequence>